<dbReference type="InterPro" id="IPR050256">
    <property type="entry name" value="Glycosyltransferase_2"/>
</dbReference>
<evidence type="ECO:0000256" key="1">
    <source>
        <dbReference type="ARBA" id="ARBA00006739"/>
    </source>
</evidence>
<dbReference type="EMBL" id="CP072384">
    <property type="protein sequence ID" value="QUC08460.1"/>
    <property type="molecule type" value="Genomic_DNA"/>
</dbReference>
<name>A0ABX7Y6J5_9ACTN</name>
<dbReference type="RefSeq" id="WP_212324400.1">
    <property type="nucleotide sequence ID" value="NZ_AP024463.1"/>
</dbReference>
<gene>
    <name evidence="3" type="ORF">J5A65_01530</name>
</gene>
<dbReference type="SUPFAM" id="SSF53448">
    <property type="entry name" value="Nucleotide-diphospho-sugar transferases"/>
    <property type="match status" value="1"/>
</dbReference>
<keyword evidence="4" id="KW-1185">Reference proteome</keyword>
<dbReference type="Proteomes" id="UP000678513">
    <property type="component" value="Chromosome"/>
</dbReference>
<feature type="domain" description="Glycosyltransferase 2-like" evidence="2">
    <location>
        <begin position="11"/>
        <end position="163"/>
    </location>
</feature>
<comment type="similarity">
    <text evidence="1">Belongs to the glycosyltransferase 2 family.</text>
</comment>
<dbReference type="InterPro" id="IPR001173">
    <property type="entry name" value="Glyco_trans_2-like"/>
</dbReference>
<evidence type="ECO:0000259" key="2">
    <source>
        <dbReference type="Pfam" id="PF00535"/>
    </source>
</evidence>
<organism evidence="3 4">
    <name type="scientific">Arachnia rubra</name>
    <dbReference type="NCBI Taxonomy" id="1547448"/>
    <lineage>
        <taxon>Bacteria</taxon>
        <taxon>Bacillati</taxon>
        <taxon>Actinomycetota</taxon>
        <taxon>Actinomycetes</taxon>
        <taxon>Propionibacteriales</taxon>
        <taxon>Propionibacteriaceae</taxon>
        <taxon>Arachnia</taxon>
    </lineage>
</organism>
<evidence type="ECO:0000313" key="3">
    <source>
        <dbReference type="EMBL" id="QUC08460.1"/>
    </source>
</evidence>
<dbReference type="PANTHER" id="PTHR48090">
    <property type="entry name" value="UNDECAPRENYL-PHOSPHATE 4-DEOXY-4-FORMAMIDO-L-ARABINOSE TRANSFERASE-RELATED"/>
    <property type="match status" value="1"/>
</dbReference>
<dbReference type="PANTHER" id="PTHR48090:SF7">
    <property type="entry name" value="RFBJ PROTEIN"/>
    <property type="match status" value="1"/>
</dbReference>
<dbReference type="InterPro" id="IPR029044">
    <property type="entry name" value="Nucleotide-diphossugar_trans"/>
</dbReference>
<dbReference type="Pfam" id="PF00535">
    <property type="entry name" value="Glycos_transf_2"/>
    <property type="match status" value="1"/>
</dbReference>
<dbReference type="CDD" id="cd04179">
    <property type="entry name" value="DPM_DPG-synthase_like"/>
    <property type="match status" value="1"/>
</dbReference>
<sequence>MSARSSSPRVSIVIPTKDEAKNLEVLLPDLPDVYEVVLVDAGSTDGTVDVARRHLSNVRVVEQTRTGKGNALVCGMYAAAGDVIVTLDADGSADPCEIPAFVDALVDGADFAKGSRYMSGGGSVDLTRLRAAGNWSLNFLSNLSLGTKFTDLCYGYNAFWSDVLPALKLPDPDQPQPADGSCIWGDGFEIETLLTVRVAQAGLAVTEVPSFELDRIHGESNLRTFADGQRVLRTIAAETLRGGRAKRSRLVAAPARHHAPTCRLRSRDWEQADAPVHDAPVHLNGARWQAR</sequence>
<evidence type="ECO:0000313" key="4">
    <source>
        <dbReference type="Proteomes" id="UP000678513"/>
    </source>
</evidence>
<reference evidence="3 4" key="1">
    <citation type="submission" date="2021-03" db="EMBL/GenBank/DDBJ databases">
        <title>Human Oral Microbial Genomes.</title>
        <authorList>
            <person name="Johnston C.D."/>
            <person name="Chen T."/>
            <person name="Dewhirst F.E."/>
        </authorList>
    </citation>
    <scope>NUCLEOTIDE SEQUENCE [LARGE SCALE GENOMIC DNA]</scope>
    <source>
        <strain evidence="3 4">DSMZ 100122</strain>
    </source>
</reference>
<dbReference type="Gene3D" id="3.90.550.10">
    <property type="entry name" value="Spore Coat Polysaccharide Biosynthesis Protein SpsA, Chain A"/>
    <property type="match status" value="1"/>
</dbReference>
<accession>A0ABX7Y6J5</accession>
<proteinExistence type="inferred from homology"/>
<protein>
    <submittedName>
        <fullName evidence="3">Glycosyltransferase family 2 protein</fullName>
    </submittedName>
</protein>